<dbReference type="RefSeq" id="WP_127735187.1">
    <property type="nucleotide sequence ID" value="NZ_JARMUX010000006.1"/>
</dbReference>
<dbReference type="Pfam" id="PF01832">
    <property type="entry name" value="Glucosaminidase"/>
    <property type="match status" value="1"/>
</dbReference>
<feature type="compositionally biased region" description="Polar residues" evidence="1">
    <location>
        <begin position="419"/>
        <end position="429"/>
    </location>
</feature>
<dbReference type="InterPro" id="IPR036028">
    <property type="entry name" value="SH3-like_dom_sf"/>
</dbReference>
<dbReference type="PROSITE" id="PS51781">
    <property type="entry name" value="SH3B"/>
    <property type="match status" value="9"/>
</dbReference>
<organism evidence="3 4">
    <name type="scientific">Niallia taxi</name>
    <dbReference type="NCBI Taxonomy" id="2499688"/>
    <lineage>
        <taxon>Bacteria</taxon>
        <taxon>Bacillati</taxon>
        <taxon>Bacillota</taxon>
        <taxon>Bacilli</taxon>
        <taxon>Bacillales</taxon>
        <taxon>Bacillaceae</taxon>
        <taxon>Niallia</taxon>
    </lineage>
</organism>
<feature type="region of interest" description="Disordered" evidence="1">
    <location>
        <begin position="419"/>
        <end position="438"/>
    </location>
</feature>
<evidence type="ECO:0000259" key="2">
    <source>
        <dbReference type="PROSITE" id="PS51781"/>
    </source>
</evidence>
<feature type="domain" description="SH3b" evidence="2">
    <location>
        <begin position="97"/>
        <end position="162"/>
    </location>
</feature>
<evidence type="ECO:0000313" key="4">
    <source>
        <dbReference type="Proteomes" id="UP000288024"/>
    </source>
</evidence>
<gene>
    <name evidence="3" type="ORF">EM808_02225</name>
</gene>
<reference evidence="3 4" key="1">
    <citation type="submission" date="2019-01" db="EMBL/GenBank/DDBJ databases">
        <title>Bacillus sp. M5HDSG1-1, whole genome shotgun sequence.</title>
        <authorList>
            <person name="Tuo L."/>
        </authorList>
    </citation>
    <scope>NUCLEOTIDE SEQUENCE [LARGE SCALE GENOMIC DNA]</scope>
    <source>
        <strain evidence="3 4">M5HDSG1-1</strain>
    </source>
</reference>
<dbReference type="SUPFAM" id="SSF50044">
    <property type="entry name" value="SH3-domain"/>
    <property type="match status" value="1"/>
</dbReference>
<dbReference type="AlphaFoldDB" id="A0A3S2UCJ1"/>
<sequence>MKKVIVPGVFFAALSAPVLIQEAQAASNAAVVKYVNVESNSSLNVRKSASSKAGVVTTLKKGKEVTVLSESNGWAKITVDGKTGYVSSDYLTEKTNTYVKYVSIDSNSTLNVRTSPNTSSSVVTKIAANTKVEVLSDSNGWSKIKVNGKQGYVASKYLSDSVTTVKESTPKADTATKVSTKETKTETMYVNVDQGSSLNMRNKPSNSGSVIVKLAKGVEVTAYSDSNGWTKIKVYGKEGYVATKYLSKTKSTNSVTDKTNSNSSSGTVAKTTTKYVNVDKSSTLNMRASASTSGSVVTKLSRGTKVTVTSESNGWAKITVSGKTGYVSTSYLTTTAPSTQSGSTNAPKDPVKETPTVTKYVNVDKNSTLNMRSSASTSGSVVTKLSRGTKVTVTSESNGWAKITVSGKTGYVSTSYLTTTAPNTQSGSTDAPKDPVKETPTVTKYVNVDKNSTLNMRSSASTSGSVVTKLSSGTKVTVTSESNGWAKITVSGKTGYVSTSYLTTTAPGTQSGSTDAPKDPVKETPTVTKYVNVDKNSTLNMRSSASTSGSVVTKLARGTAVTVISESNGWTKITASGKTGYVSSSYLTSSSLDDSENPDSNENANPGEDNAGSTEGTLKYVNVDQGSSLNMRKSPSSSAGIVAKLAAGTAVTVYSEENGWAKVTANGQEGYVSSAYLTTKQAETPGVSKGETVKTYVNYDMTLDEMATIQMGANPQTDKAYDVYIREDAVAFKSSDQTKGTIIGSGWRLRGGAGTEYSVVNSVQNGQVLTITSKVKGSDGYYWYKVNSTQSWVNASKEDTTYYLNPDNFINTTVQSMQFLKLSAKADINDTEVNERILAGKGILSGKASSFITAANAYGINEVYLISHALLETGNGTSTLAKGVTVNGKTVYNMYGIGAYDGSAISSGAQYAYNAGWFTPEAAIIGGAKFIAQGYINAGQDTLYKMRWNPGAAESTGKATHQYATDIGWASKQVTQIYNLYSLLDSYILKLEIPKYK</sequence>
<feature type="region of interest" description="Disordered" evidence="1">
    <location>
        <begin position="504"/>
        <end position="523"/>
    </location>
</feature>
<keyword evidence="4" id="KW-1185">Reference proteome</keyword>
<dbReference type="GO" id="GO:0004040">
    <property type="term" value="F:amidase activity"/>
    <property type="evidence" value="ECO:0007669"/>
    <property type="project" value="InterPro"/>
</dbReference>
<dbReference type="SMART" id="SM00047">
    <property type="entry name" value="LYZ2"/>
    <property type="match status" value="1"/>
</dbReference>
<dbReference type="PANTHER" id="PTHR34408:SF1">
    <property type="entry name" value="GLYCOSYL HYDROLASE FAMILY 19 DOMAIN-CONTAINING PROTEIN HI_1415"/>
    <property type="match status" value="1"/>
</dbReference>
<proteinExistence type="predicted"/>
<dbReference type="InterPro" id="IPR003646">
    <property type="entry name" value="SH3-like_bac-type"/>
</dbReference>
<feature type="region of interest" description="Disordered" evidence="1">
    <location>
        <begin position="587"/>
        <end position="616"/>
    </location>
</feature>
<feature type="domain" description="SH3b" evidence="2">
    <location>
        <begin position="185"/>
        <end position="250"/>
    </location>
</feature>
<name>A0A3S2UCJ1_9BACI</name>
<dbReference type="InterPro" id="IPR002901">
    <property type="entry name" value="MGlyc_endo_b_GlcNAc-like_dom"/>
</dbReference>
<evidence type="ECO:0000256" key="1">
    <source>
        <dbReference type="SAM" id="MobiDB-lite"/>
    </source>
</evidence>
<dbReference type="SMART" id="SM00287">
    <property type="entry name" value="SH3b"/>
    <property type="match status" value="9"/>
</dbReference>
<comment type="caution">
    <text evidence="3">The sequence shown here is derived from an EMBL/GenBank/DDBJ whole genome shotgun (WGS) entry which is preliminary data.</text>
</comment>
<feature type="domain" description="SH3b" evidence="2">
    <location>
        <begin position="616"/>
        <end position="681"/>
    </location>
</feature>
<feature type="domain" description="SH3b" evidence="2">
    <location>
        <begin position="737"/>
        <end position="813"/>
    </location>
</feature>
<dbReference type="Gene3D" id="2.30.30.40">
    <property type="entry name" value="SH3 Domains"/>
    <property type="match status" value="9"/>
</dbReference>
<dbReference type="Gene3D" id="1.10.530.10">
    <property type="match status" value="1"/>
</dbReference>
<protein>
    <submittedName>
        <fullName evidence="3">Mannosyl-glycoprotein endo-beta-N-acetylglucosamidase</fullName>
    </submittedName>
</protein>
<dbReference type="Proteomes" id="UP000288024">
    <property type="component" value="Unassembled WGS sequence"/>
</dbReference>
<feature type="domain" description="SH3b" evidence="2">
    <location>
        <begin position="526"/>
        <end position="591"/>
    </location>
</feature>
<feature type="domain" description="SH3b" evidence="2">
    <location>
        <begin position="356"/>
        <end position="421"/>
    </location>
</feature>
<feature type="domain" description="SH3b" evidence="2">
    <location>
        <begin position="441"/>
        <end position="506"/>
    </location>
</feature>
<dbReference type="EMBL" id="RZTZ01000001">
    <property type="protein sequence ID" value="RVT67317.1"/>
    <property type="molecule type" value="Genomic_DNA"/>
</dbReference>
<accession>A0A3S2UCJ1</accession>
<dbReference type="InterPro" id="IPR052354">
    <property type="entry name" value="Cell_Wall_Dynamics_Protein"/>
</dbReference>
<feature type="compositionally biased region" description="Polar residues" evidence="1">
    <location>
        <begin position="504"/>
        <end position="514"/>
    </location>
</feature>
<evidence type="ECO:0000313" key="3">
    <source>
        <dbReference type="EMBL" id="RVT67317.1"/>
    </source>
</evidence>
<feature type="domain" description="SH3b" evidence="2">
    <location>
        <begin position="30"/>
        <end position="95"/>
    </location>
</feature>
<feature type="domain" description="SH3b" evidence="2">
    <location>
        <begin position="271"/>
        <end position="336"/>
    </location>
</feature>
<dbReference type="PANTHER" id="PTHR34408">
    <property type="entry name" value="FAMILY PROTEIN, PUTATIVE-RELATED"/>
    <property type="match status" value="1"/>
</dbReference>
<dbReference type="Pfam" id="PF08239">
    <property type="entry name" value="SH3_3"/>
    <property type="match status" value="8"/>
</dbReference>